<protein>
    <submittedName>
        <fullName evidence="4">Luciferase family protein</fullName>
    </submittedName>
</protein>
<evidence type="ECO:0000259" key="3">
    <source>
        <dbReference type="Pfam" id="PF00296"/>
    </source>
</evidence>
<dbReference type="PANTHER" id="PTHR30137">
    <property type="entry name" value="LUCIFERASE-LIKE MONOOXYGENASE"/>
    <property type="match status" value="1"/>
</dbReference>
<dbReference type="InterPro" id="IPR036661">
    <property type="entry name" value="Luciferase-like_sf"/>
</dbReference>
<sequence>MRAWFFTEDAYPDLPDVGSYESIRVNLPNKHFDPSRGADLYNMYLDMWCAADEMGLNIMNNEHHQTATCMVPAAPIMLGILARETKNARLLILGNPVANRSQPVRVAEEMALIDVLSRGRLECGFVRGVPYEIAPANVFPYRGTEKLWEAHDLITKAWTTHDGPFSFEGRWFHARQINIWPRPYQQPHPPVWVTMGSAESAAQVAQRGHIGAVFLAGYPRIRSIFDGYRQGYLDSHGKEMPIDRLAYCALISVGKTEQEGLDVAEKLLWYMTSNKVPPQYSNPPGYHSTAMAATMMRGNSSGTGLPTATTLAEQMARGNVFAGTPDQVYDQIKKFYDYCGGFGNLMMMSQAGFMTFEETLSSIKLFSEEVYPRLKELTAGYDARRMQEIRATLPDVENIHVSALASEFVR</sequence>
<reference evidence="4" key="1">
    <citation type="submission" date="2015-10" db="EMBL/GenBank/DDBJ databases">
        <authorList>
            <person name="Gilbert D.G."/>
        </authorList>
    </citation>
    <scope>NUCLEOTIDE SEQUENCE</scope>
</reference>
<name>A0A160V622_9ZZZZ</name>
<keyword evidence="1" id="KW-0560">Oxidoreductase</keyword>
<proteinExistence type="predicted"/>
<feature type="domain" description="Luciferase-like" evidence="3">
    <location>
        <begin position="49"/>
        <end position="336"/>
    </location>
</feature>
<gene>
    <name evidence="4" type="ORF">MGWOODY_Clf2007</name>
</gene>
<evidence type="ECO:0000256" key="2">
    <source>
        <dbReference type="ARBA" id="ARBA00023033"/>
    </source>
</evidence>
<dbReference type="EMBL" id="FAXA01000026">
    <property type="protein sequence ID" value="CUV01201.1"/>
    <property type="molecule type" value="Genomic_DNA"/>
</dbReference>
<keyword evidence="2" id="KW-0503">Monooxygenase</keyword>
<dbReference type="Gene3D" id="3.20.20.30">
    <property type="entry name" value="Luciferase-like domain"/>
    <property type="match status" value="1"/>
</dbReference>
<dbReference type="GO" id="GO:0016705">
    <property type="term" value="F:oxidoreductase activity, acting on paired donors, with incorporation or reduction of molecular oxygen"/>
    <property type="evidence" value="ECO:0007669"/>
    <property type="project" value="InterPro"/>
</dbReference>
<dbReference type="PANTHER" id="PTHR30137:SF8">
    <property type="entry name" value="BLR5498 PROTEIN"/>
    <property type="match status" value="1"/>
</dbReference>
<dbReference type="AlphaFoldDB" id="A0A160V622"/>
<dbReference type="GO" id="GO:0004497">
    <property type="term" value="F:monooxygenase activity"/>
    <property type="evidence" value="ECO:0007669"/>
    <property type="project" value="UniProtKB-KW"/>
</dbReference>
<dbReference type="Pfam" id="PF00296">
    <property type="entry name" value="Bac_luciferase"/>
    <property type="match status" value="1"/>
</dbReference>
<dbReference type="InterPro" id="IPR011251">
    <property type="entry name" value="Luciferase-like_dom"/>
</dbReference>
<evidence type="ECO:0000256" key="1">
    <source>
        <dbReference type="ARBA" id="ARBA00023002"/>
    </source>
</evidence>
<dbReference type="InterPro" id="IPR050766">
    <property type="entry name" value="Bact_Lucif_Oxidored"/>
</dbReference>
<organism evidence="4">
    <name type="scientific">hydrothermal vent metagenome</name>
    <dbReference type="NCBI Taxonomy" id="652676"/>
    <lineage>
        <taxon>unclassified sequences</taxon>
        <taxon>metagenomes</taxon>
        <taxon>ecological metagenomes</taxon>
    </lineage>
</organism>
<dbReference type="SUPFAM" id="SSF51679">
    <property type="entry name" value="Bacterial luciferase-like"/>
    <property type="match status" value="1"/>
</dbReference>
<dbReference type="GO" id="GO:0005829">
    <property type="term" value="C:cytosol"/>
    <property type="evidence" value="ECO:0007669"/>
    <property type="project" value="TreeGrafter"/>
</dbReference>
<accession>A0A160V622</accession>
<evidence type="ECO:0000313" key="4">
    <source>
        <dbReference type="EMBL" id="CUV01201.1"/>
    </source>
</evidence>